<proteinExistence type="predicted"/>
<dbReference type="Pfam" id="PF00069">
    <property type="entry name" value="Pkinase"/>
    <property type="match status" value="1"/>
</dbReference>
<dbReference type="Gene3D" id="3.30.200.20">
    <property type="entry name" value="Phosphorylase Kinase, domain 1"/>
    <property type="match status" value="1"/>
</dbReference>
<dbReference type="SUPFAM" id="SSF49879">
    <property type="entry name" value="SMAD/FHA domain"/>
    <property type="match status" value="2"/>
</dbReference>
<keyword evidence="3 8" id="KW-0418">Kinase</keyword>
<dbReference type="InterPro" id="IPR008984">
    <property type="entry name" value="SMAD_FHA_dom_sf"/>
</dbReference>
<dbReference type="PROSITE" id="PS50011">
    <property type="entry name" value="PROTEIN_KINASE_DOM"/>
    <property type="match status" value="1"/>
</dbReference>
<dbReference type="InterPro" id="IPR011009">
    <property type="entry name" value="Kinase-like_dom_sf"/>
</dbReference>
<accession>A0A517ZPJ4</accession>
<dbReference type="PROSITE" id="PS00107">
    <property type="entry name" value="PROTEIN_KINASE_ATP"/>
    <property type="match status" value="1"/>
</dbReference>
<keyword evidence="2 5" id="KW-0547">Nucleotide-binding</keyword>
<dbReference type="EC" id="2.7.11.1" evidence="8"/>
<evidence type="ECO:0000313" key="9">
    <source>
        <dbReference type="Proteomes" id="UP000319383"/>
    </source>
</evidence>
<dbReference type="PROSITE" id="PS00108">
    <property type="entry name" value="PROTEIN_KINASE_ST"/>
    <property type="match status" value="1"/>
</dbReference>
<dbReference type="AlphaFoldDB" id="A0A517ZPJ4"/>
<dbReference type="GO" id="GO:0004674">
    <property type="term" value="F:protein serine/threonine kinase activity"/>
    <property type="evidence" value="ECO:0007669"/>
    <property type="project" value="UniProtKB-EC"/>
</dbReference>
<evidence type="ECO:0000313" key="8">
    <source>
        <dbReference type="EMBL" id="QDU44404.1"/>
    </source>
</evidence>
<reference evidence="8 9" key="1">
    <citation type="submission" date="2019-02" db="EMBL/GenBank/DDBJ databases">
        <title>Deep-cultivation of Planctomycetes and their phenomic and genomic characterization uncovers novel biology.</title>
        <authorList>
            <person name="Wiegand S."/>
            <person name="Jogler M."/>
            <person name="Boedeker C."/>
            <person name="Pinto D."/>
            <person name="Vollmers J."/>
            <person name="Rivas-Marin E."/>
            <person name="Kohn T."/>
            <person name="Peeters S.H."/>
            <person name="Heuer A."/>
            <person name="Rast P."/>
            <person name="Oberbeckmann S."/>
            <person name="Bunk B."/>
            <person name="Jeske O."/>
            <person name="Meyerdierks A."/>
            <person name="Storesund J.E."/>
            <person name="Kallscheuer N."/>
            <person name="Luecker S."/>
            <person name="Lage O.M."/>
            <person name="Pohl T."/>
            <person name="Merkel B.J."/>
            <person name="Hornburger P."/>
            <person name="Mueller R.-W."/>
            <person name="Bruemmer F."/>
            <person name="Labrenz M."/>
            <person name="Spormann A.M."/>
            <person name="Op den Camp H."/>
            <person name="Overmann J."/>
            <person name="Amann R."/>
            <person name="Jetten M.S.M."/>
            <person name="Mascher T."/>
            <person name="Medema M.H."/>
            <person name="Devos D.P."/>
            <person name="Kaster A.-K."/>
            <person name="Ovreas L."/>
            <person name="Rohde M."/>
            <person name="Galperin M.Y."/>
            <person name="Jogler C."/>
        </authorList>
    </citation>
    <scope>NUCLEOTIDE SEQUENCE [LARGE SCALE GENOMIC DNA]</scope>
    <source>
        <strain evidence="8 9">Mal52</strain>
    </source>
</reference>
<evidence type="ECO:0000256" key="2">
    <source>
        <dbReference type="ARBA" id="ARBA00022741"/>
    </source>
</evidence>
<dbReference type="PANTHER" id="PTHR43289">
    <property type="entry name" value="MITOGEN-ACTIVATED PROTEIN KINASE KINASE KINASE 20-RELATED"/>
    <property type="match status" value="1"/>
</dbReference>
<sequence length="649" mass="71484">MNDNRAQLLKQSVLSTVPLQLAITEAGSSDPVLCEMGNAFALIGRSERCQIRLKHSDVSFRHAYLQNVGGRIFCVDLNSRSGTLWGDKRRRGGWLTVSDGPQIGPYQIRLAKPDVGDNSPFPNNFNPLDAIDAKMCSVGPVQLEFLNRSTIGRTWTINRMLTLVGSGTGCKIRLEDETISNVHCGLLVTQGGLWVIDFLGRGGTHVDGRPVDFACLGPGQVLRVGQFGMRVKYDSDPTSDMDLQGDTEEFRSSTEFPMGETFIREPIQDPPDGQNGSSTDFDVVPAVLPGNFVDSVVKSGLLSREQINIVTEAASDVELSCAATAKLLVERGMLTAWQVEQISADKAQHLIVAERYRLLERLGHGSMGTVYRAYDPQMACDVAIKFPKARAFKKPRMLIRFRREAMINDKIQHPNIVRAYDVAASGNYIVMEYVPGLNLKQFLQQSGAQAPERAVSIGIQIGEALQFAYRNGVTHRDIKPSNILLSDDGTAKLLDLGLARLDDDPDSETEWGENQTAQMTQAGVQLGTTRYMAPEQAADGHSADVRSDIYGLVCTLYDLLAGHPPFDADNPVKIMMMHAQDPVPPIPGVDERLMAIIEKGLAKKPVDRFQTPADLVDRLRDWLTIRELQQELEALRQGQETADTPSHAD</sequence>
<dbReference type="InterPro" id="IPR000253">
    <property type="entry name" value="FHA_dom"/>
</dbReference>
<dbReference type="GO" id="GO:0005524">
    <property type="term" value="F:ATP binding"/>
    <property type="evidence" value="ECO:0007669"/>
    <property type="project" value="UniProtKB-UniRule"/>
</dbReference>
<dbReference type="InterPro" id="IPR017441">
    <property type="entry name" value="Protein_kinase_ATP_BS"/>
</dbReference>
<keyword evidence="4 5" id="KW-0067">ATP-binding</keyword>
<feature type="domain" description="Protein kinase" evidence="7">
    <location>
        <begin position="356"/>
        <end position="623"/>
    </location>
</feature>
<keyword evidence="9" id="KW-1185">Reference proteome</keyword>
<evidence type="ECO:0000256" key="4">
    <source>
        <dbReference type="ARBA" id="ARBA00022840"/>
    </source>
</evidence>
<dbReference type="InterPro" id="IPR000719">
    <property type="entry name" value="Prot_kinase_dom"/>
</dbReference>
<dbReference type="PANTHER" id="PTHR43289:SF6">
    <property type="entry name" value="SERINE_THREONINE-PROTEIN KINASE NEKL-3"/>
    <property type="match status" value="1"/>
</dbReference>
<evidence type="ECO:0000259" key="7">
    <source>
        <dbReference type="PROSITE" id="PS50011"/>
    </source>
</evidence>
<dbReference type="EMBL" id="CP036276">
    <property type="protein sequence ID" value="QDU44404.1"/>
    <property type="molecule type" value="Genomic_DNA"/>
</dbReference>
<organism evidence="8 9">
    <name type="scientific">Symmachiella dynata</name>
    <dbReference type="NCBI Taxonomy" id="2527995"/>
    <lineage>
        <taxon>Bacteria</taxon>
        <taxon>Pseudomonadati</taxon>
        <taxon>Planctomycetota</taxon>
        <taxon>Planctomycetia</taxon>
        <taxon>Planctomycetales</taxon>
        <taxon>Planctomycetaceae</taxon>
        <taxon>Symmachiella</taxon>
    </lineage>
</organism>
<feature type="domain" description="FHA" evidence="6">
    <location>
        <begin position="41"/>
        <end position="90"/>
    </location>
</feature>
<dbReference type="SMART" id="SM00220">
    <property type="entry name" value="S_TKc"/>
    <property type="match status" value="1"/>
</dbReference>
<dbReference type="RefSeq" id="WP_197533930.1">
    <property type="nucleotide sequence ID" value="NZ_CP036270.1"/>
</dbReference>
<evidence type="ECO:0000256" key="1">
    <source>
        <dbReference type="ARBA" id="ARBA00022679"/>
    </source>
</evidence>
<protein>
    <submittedName>
        <fullName evidence="8">Serine/threonine-protein kinase PknB</fullName>
        <ecNumber evidence="8">2.7.11.1</ecNumber>
    </submittedName>
</protein>
<dbReference type="CDD" id="cd14014">
    <property type="entry name" value="STKc_PknB_like"/>
    <property type="match status" value="1"/>
</dbReference>
<evidence type="ECO:0000259" key="6">
    <source>
        <dbReference type="PROSITE" id="PS50006"/>
    </source>
</evidence>
<keyword evidence="1 8" id="KW-0808">Transferase</keyword>
<dbReference type="Gene3D" id="1.10.510.10">
    <property type="entry name" value="Transferase(Phosphotransferase) domain 1"/>
    <property type="match status" value="1"/>
</dbReference>
<dbReference type="Proteomes" id="UP000319383">
    <property type="component" value="Chromosome"/>
</dbReference>
<dbReference type="PROSITE" id="PS50006">
    <property type="entry name" value="FHA_DOMAIN"/>
    <property type="match status" value="2"/>
</dbReference>
<dbReference type="Pfam" id="PF00498">
    <property type="entry name" value="FHA"/>
    <property type="match status" value="2"/>
</dbReference>
<evidence type="ECO:0000256" key="5">
    <source>
        <dbReference type="PROSITE-ProRule" id="PRU10141"/>
    </source>
</evidence>
<dbReference type="SUPFAM" id="SSF56112">
    <property type="entry name" value="Protein kinase-like (PK-like)"/>
    <property type="match status" value="1"/>
</dbReference>
<evidence type="ECO:0000256" key="3">
    <source>
        <dbReference type="ARBA" id="ARBA00022777"/>
    </source>
</evidence>
<name>A0A517ZPJ4_9PLAN</name>
<dbReference type="Gene3D" id="2.60.200.20">
    <property type="match status" value="2"/>
</dbReference>
<feature type="domain" description="FHA" evidence="6">
    <location>
        <begin position="149"/>
        <end position="211"/>
    </location>
</feature>
<dbReference type="KEGG" id="sdyn:Mal52_28850"/>
<dbReference type="SMART" id="SM00240">
    <property type="entry name" value="FHA"/>
    <property type="match status" value="2"/>
</dbReference>
<dbReference type="InterPro" id="IPR008271">
    <property type="entry name" value="Ser/Thr_kinase_AS"/>
</dbReference>
<dbReference type="CDD" id="cd00060">
    <property type="entry name" value="FHA"/>
    <property type="match status" value="2"/>
</dbReference>
<gene>
    <name evidence="8" type="primary">pknB_11</name>
    <name evidence="8" type="ORF">Mal52_28850</name>
</gene>
<feature type="binding site" evidence="5">
    <location>
        <position position="393"/>
    </location>
    <ligand>
        <name>ATP</name>
        <dbReference type="ChEBI" id="CHEBI:30616"/>
    </ligand>
</feature>